<reference evidence="5" key="1">
    <citation type="submission" date="2016-06" db="EMBL/GenBank/DDBJ databases">
        <title>Parallel loss of symbiosis genes in relatives of nitrogen-fixing non-legume Parasponia.</title>
        <authorList>
            <person name="Van Velzen R."/>
            <person name="Holmer R."/>
            <person name="Bu F."/>
            <person name="Rutten L."/>
            <person name="Van Zeijl A."/>
            <person name="Liu W."/>
            <person name="Santuari L."/>
            <person name="Cao Q."/>
            <person name="Sharma T."/>
            <person name="Shen D."/>
            <person name="Roswanjaya Y."/>
            <person name="Wardhani T."/>
            <person name="Kalhor M.S."/>
            <person name="Jansen J."/>
            <person name="Van den Hoogen J."/>
            <person name="Gungor B."/>
            <person name="Hartog M."/>
            <person name="Hontelez J."/>
            <person name="Verver J."/>
            <person name="Yang W.-C."/>
            <person name="Schijlen E."/>
            <person name="Repin R."/>
            <person name="Schilthuizen M."/>
            <person name="Schranz E."/>
            <person name="Heidstra R."/>
            <person name="Miyata K."/>
            <person name="Fedorova E."/>
            <person name="Kohlen W."/>
            <person name="Bisseling T."/>
            <person name="Smit S."/>
            <person name="Geurts R."/>
        </authorList>
    </citation>
    <scope>NUCLEOTIDE SEQUENCE [LARGE SCALE GENOMIC DNA]</scope>
    <source>
        <strain evidence="5">cv. WU1-14</strain>
    </source>
</reference>
<name>A0A2P5B935_PARAD</name>
<dbReference type="STRING" id="3476.A0A2P5B935"/>
<dbReference type="Pfam" id="PF14364">
    <property type="entry name" value="DUF4408"/>
    <property type="match status" value="1"/>
</dbReference>
<organism evidence="4 5">
    <name type="scientific">Parasponia andersonii</name>
    <name type="common">Sponia andersonii</name>
    <dbReference type="NCBI Taxonomy" id="3476"/>
    <lineage>
        <taxon>Eukaryota</taxon>
        <taxon>Viridiplantae</taxon>
        <taxon>Streptophyta</taxon>
        <taxon>Embryophyta</taxon>
        <taxon>Tracheophyta</taxon>
        <taxon>Spermatophyta</taxon>
        <taxon>Magnoliopsida</taxon>
        <taxon>eudicotyledons</taxon>
        <taxon>Gunneridae</taxon>
        <taxon>Pentapetalae</taxon>
        <taxon>rosids</taxon>
        <taxon>fabids</taxon>
        <taxon>Rosales</taxon>
        <taxon>Cannabaceae</taxon>
        <taxon>Parasponia</taxon>
    </lineage>
</organism>
<evidence type="ECO:0000256" key="1">
    <source>
        <dbReference type="SAM" id="MobiDB-lite"/>
    </source>
</evidence>
<evidence type="ECO:0000256" key="2">
    <source>
        <dbReference type="SAM" id="Phobius"/>
    </source>
</evidence>
<gene>
    <name evidence="4" type="ORF">PanWU01x14_259820</name>
</gene>
<evidence type="ECO:0000259" key="3">
    <source>
        <dbReference type="Pfam" id="PF14364"/>
    </source>
</evidence>
<dbReference type="EMBL" id="JXTB01000334">
    <property type="protein sequence ID" value="PON45277.1"/>
    <property type="molecule type" value="Genomic_DNA"/>
</dbReference>
<dbReference type="PANTHER" id="PTHR35762:SF5">
    <property type="entry name" value="DUF4408 DOMAIN-CONTAINING PROTEIN"/>
    <property type="match status" value="1"/>
</dbReference>
<dbReference type="AlphaFoldDB" id="A0A2P5B935"/>
<feature type="transmembrane region" description="Helical" evidence="2">
    <location>
        <begin position="56"/>
        <end position="85"/>
    </location>
</feature>
<sequence length="229" mass="26690">MDSIKAQKLQAMNCYNKRSQFLYNLILSSLVAITCSFLCSYPFWFSSLTSSIKHLVFISLPNICSSFLNPKCLFIVFNVIVAFLVGESKLLSSQSSPTTDIYSDYVERSRSLRGQRDFTTTDPHEEKKEERKLEIDVNKESENRVYEDKEVVLIVAPNEERHDEKLLEEEEKFQEAENNDDYDDQQEKDGEEESEGLPTDELNKRVEEFIARINKQRWLEARMLICSQA</sequence>
<evidence type="ECO:0000313" key="4">
    <source>
        <dbReference type="EMBL" id="PON45277.1"/>
    </source>
</evidence>
<feature type="transmembrane region" description="Helical" evidence="2">
    <location>
        <begin position="21"/>
        <end position="44"/>
    </location>
</feature>
<accession>A0A2P5B935</accession>
<dbReference type="Proteomes" id="UP000237105">
    <property type="component" value="Unassembled WGS sequence"/>
</dbReference>
<feature type="compositionally biased region" description="Acidic residues" evidence="1">
    <location>
        <begin position="166"/>
        <end position="195"/>
    </location>
</feature>
<dbReference type="PANTHER" id="PTHR35762">
    <property type="entry name" value="TRANSMEMBRANE PROTEIN"/>
    <property type="match status" value="1"/>
</dbReference>
<protein>
    <submittedName>
        <fullName evidence="4">Transmembrane protein</fullName>
    </submittedName>
</protein>
<feature type="region of interest" description="Disordered" evidence="1">
    <location>
        <begin position="113"/>
        <end position="132"/>
    </location>
</feature>
<keyword evidence="5" id="KW-1185">Reference proteome</keyword>
<feature type="domain" description="DUF4408" evidence="3">
    <location>
        <begin position="45"/>
        <end position="90"/>
    </location>
</feature>
<comment type="caution">
    <text evidence="4">The sequence shown here is derived from an EMBL/GenBank/DDBJ whole genome shotgun (WGS) entry which is preliminary data.</text>
</comment>
<keyword evidence="2" id="KW-1133">Transmembrane helix</keyword>
<keyword evidence="2" id="KW-0472">Membrane</keyword>
<evidence type="ECO:0000313" key="5">
    <source>
        <dbReference type="Proteomes" id="UP000237105"/>
    </source>
</evidence>
<dbReference type="OrthoDB" id="781735at2759"/>
<dbReference type="InterPro" id="IPR025520">
    <property type="entry name" value="DUF4408"/>
</dbReference>
<keyword evidence="2 4" id="KW-0812">Transmembrane</keyword>
<feature type="region of interest" description="Disordered" evidence="1">
    <location>
        <begin position="164"/>
        <end position="204"/>
    </location>
</feature>
<proteinExistence type="predicted"/>
<feature type="compositionally biased region" description="Basic and acidic residues" evidence="1">
    <location>
        <begin position="122"/>
        <end position="132"/>
    </location>
</feature>